<evidence type="ECO:0000313" key="10">
    <source>
        <dbReference type="EMBL" id="KAF6012382.1"/>
    </source>
</evidence>
<keyword evidence="5 9" id="KW-0999">Mitochondrion inner membrane</keyword>
<evidence type="ECO:0000256" key="9">
    <source>
        <dbReference type="RuleBase" id="RU363100"/>
    </source>
</evidence>
<proteinExistence type="inferred from homology"/>
<dbReference type="STRING" id="5007.A0A3F2Y1G5"/>
<comment type="subcellular location">
    <subcellularLocation>
        <location evidence="1 9">Mitochondrion inner membrane</location>
        <topology evidence="1 9">Multi-pass membrane protein</topology>
    </subcellularLocation>
</comment>
<dbReference type="RefSeq" id="XP_041138794.1">
    <property type="nucleotide sequence ID" value="XM_041281003.1"/>
</dbReference>
<evidence type="ECO:0000256" key="7">
    <source>
        <dbReference type="ARBA" id="ARBA00023128"/>
    </source>
</evidence>
<dbReference type="GeneID" id="64574400"/>
<keyword evidence="3 9" id="KW-0813">Transport</keyword>
<dbReference type="EMBL" id="CABFWN010000001">
    <property type="protein sequence ID" value="VUG16286.1"/>
    <property type="molecule type" value="Genomic_DNA"/>
</dbReference>
<dbReference type="Proteomes" id="UP000478008">
    <property type="component" value="Unassembled WGS sequence"/>
</dbReference>
<evidence type="ECO:0000256" key="3">
    <source>
        <dbReference type="ARBA" id="ARBA00022448"/>
    </source>
</evidence>
<evidence type="ECO:0000256" key="6">
    <source>
        <dbReference type="ARBA" id="ARBA00022989"/>
    </source>
</evidence>
<keyword evidence="6" id="KW-1133">Transmembrane helix</keyword>
<evidence type="ECO:0000256" key="5">
    <source>
        <dbReference type="ARBA" id="ARBA00022792"/>
    </source>
</evidence>
<reference evidence="10 14" key="2">
    <citation type="journal article" date="2020" name="Appl. Microbiol. Biotechnol.">
        <title>Targeted gene deletion in Brettanomyces bruxellensis with an expression-free CRISPR-Cas9 system.</title>
        <authorList>
            <person name="Varela C."/>
            <person name="Bartel C."/>
            <person name="Onetto C."/>
            <person name="Borneman A."/>
        </authorList>
    </citation>
    <scope>NUCLEOTIDE SEQUENCE [LARGE SCALE GENOMIC DNA]</scope>
    <source>
        <strain evidence="10 14">AWRI1613</strain>
    </source>
</reference>
<accession>A0A3F2Y1G5</accession>
<reference evidence="11" key="3">
    <citation type="submission" date="2020-10" db="EMBL/GenBank/DDBJ databases">
        <authorList>
            <person name="Palmer J.M."/>
        </authorList>
    </citation>
    <scope>NUCLEOTIDE SEQUENCE</scope>
    <source>
        <strain evidence="11">UCD 2041</strain>
    </source>
</reference>
<dbReference type="GO" id="GO:0006850">
    <property type="term" value="P:pyruvate import into mitochondria"/>
    <property type="evidence" value="ECO:0007669"/>
    <property type="project" value="InterPro"/>
</dbReference>
<reference evidence="11" key="4">
    <citation type="journal article" name="BMC Genomics">
        <title>New genome assemblies reveal patterns of domestication and adaptation across Brettanomyces (Dekkera) species.</title>
        <authorList>
            <person name="Roach M.J."/>
            <person name="Borneman A.R."/>
        </authorList>
    </citation>
    <scope>NUCLEOTIDE SEQUENCE</scope>
    <source>
        <strain evidence="11">UCD 2041</strain>
    </source>
</reference>
<dbReference type="InterPro" id="IPR005336">
    <property type="entry name" value="MPC"/>
</dbReference>
<sequence length="136" mass="15086">MSSAAFRAFLNSPTGPKTVHFWAPMMKWGLVIAGAGEMIRPVDKVSATQELSLFATGAIWTRWACIIKPKNYLLASVNFFLAAVASAQLVRISRWRRSLGDSNKQILDYIFDLKSKEAKTQTEPKIAEITNPAPTN</sequence>
<dbReference type="AlphaFoldDB" id="A0A3F2Y1G5"/>
<gene>
    <name evidence="12" type="primary">MPC3</name>
    <name evidence="11" type="ORF">BRETT_002476</name>
    <name evidence="12" type="ORF">DEBR0S1_12838G</name>
    <name evidence="10" type="ORF">HII12_002538</name>
</gene>
<evidence type="ECO:0000256" key="2">
    <source>
        <dbReference type="ARBA" id="ARBA00006416"/>
    </source>
</evidence>
<dbReference type="EMBL" id="JABCYN010000024">
    <property type="protein sequence ID" value="KAF6012382.1"/>
    <property type="molecule type" value="Genomic_DNA"/>
</dbReference>
<protein>
    <recommendedName>
        <fullName evidence="9">Mitochondrial pyruvate carrier</fullName>
    </recommendedName>
</protein>
<dbReference type="EMBL" id="CP063137">
    <property type="protein sequence ID" value="QOU22301.1"/>
    <property type="molecule type" value="Genomic_DNA"/>
</dbReference>
<dbReference type="Proteomes" id="UP000663131">
    <property type="component" value="Chromosome 9"/>
</dbReference>
<dbReference type="Proteomes" id="UP000568158">
    <property type="component" value="Unassembled WGS sequence"/>
</dbReference>
<organism evidence="12 13">
    <name type="scientific">Dekkera bruxellensis</name>
    <name type="common">Brettanomyces custersii</name>
    <dbReference type="NCBI Taxonomy" id="5007"/>
    <lineage>
        <taxon>Eukaryota</taxon>
        <taxon>Fungi</taxon>
        <taxon>Dikarya</taxon>
        <taxon>Ascomycota</taxon>
        <taxon>Saccharomycotina</taxon>
        <taxon>Pichiomycetes</taxon>
        <taxon>Pichiales</taxon>
        <taxon>Pichiaceae</taxon>
        <taxon>Brettanomyces</taxon>
    </lineage>
</organism>
<keyword evidence="13" id="KW-1185">Reference proteome</keyword>
<evidence type="ECO:0000256" key="1">
    <source>
        <dbReference type="ARBA" id="ARBA00004448"/>
    </source>
</evidence>
<evidence type="ECO:0000256" key="8">
    <source>
        <dbReference type="ARBA" id="ARBA00023136"/>
    </source>
</evidence>
<evidence type="ECO:0000313" key="14">
    <source>
        <dbReference type="Proteomes" id="UP000568158"/>
    </source>
</evidence>
<dbReference type="Pfam" id="PF03650">
    <property type="entry name" value="MPC"/>
    <property type="match status" value="1"/>
</dbReference>
<reference evidence="12 13" key="1">
    <citation type="submission" date="2019-07" db="EMBL/GenBank/DDBJ databases">
        <authorList>
            <person name="Friedrich A."/>
            <person name="Schacherer J."/>
        </authorList>
    </citation>
    <scope>NUCLEOTIDE SEQUENCE [LARGE SCALE GENOMIC DNA]</scope>
</reference>
<keyword evidence="4" id="KW-0812">Transmembrane</keyword>
<comment type="similarity">
    <text evidence="2 9">Belongs to the mitochondrial pyruvate carrier (MPC) (TC 2.A.105) family.</text>
</comment>
<keyword evidence="10" id="KW-0670">Pyruvate</keyword>
<dbReference type="GO" id="GO:0005743">
    <property type="term" value="C:mitochondrial inner membrane"/>
    <property type="evidence" value="ECO:0007669"/>
    <property type="project" value="UniProtKB-SubCell"/>
</dbReference>
<evidence type="ECO:0000313" key="13">
    <source>
        <dbReference type="Proteomes" id="UP000478008"/>
    </source>
</evidence>
<dbReference type="OrthoDB" id="869189at2759"/>
<evidence type="ECO:0000256" key="4">
    <source>
        <dbReference type="ARBA" id="ARBA00022692"/>
    </source>
</evidence>
<evidence type="ECO:0000313" key="12">
    <source>
        <dbReference type="EMBL" id="VUG16286.1"/>
    </source>
</evidence>
<name>A0A3F2Y1G5_DEKBR</name>
<keyword evidence="7 9" id="KW-0496">Mitochondrion</keyword>
<dbReference type="KEGG" id="bbrx:BRETT_002476"/>
<keyword evidence="8" id="KW-0472">Membrane</keyword>
<dbReference type="PANTHER" id="PTHR14154">
    <property type="entry name" value="UPF0041 BRAIN PROTEIN 44-RELATED"/>
    <property type="match status" value="1"/>
</dbReference>
<evidence type="ECO:0000313" key="11">
    <source>
        <dbReference type="EMBL" id="QOU22301.1"/>
    </source>
</evidence>
<comment type="function">
    <text evidence="9">Mediates the uptake of pyruvate into mitochondria.</text>
</comment>